<reference evidence="1 2" key="1">
    <citation type="submission" date="2021-06" db="EMBL/GenBank/DDBJ databases">
        <authorList>
            <person name="Kallberg Y."/>
            <person name="Tangrot J."/>
            <person name="Rosling A."/>
        </authorList>
    </citation>
    <scope>NUCLEOTIDE SEQUENCE [LARGE SCALE GENOMIC DNA]</scope>
    <source>
        <strain evidence="1 2">120-4 pot B 10/14</strain>
    </source>
</reference>
<evidence type="ECO:0000313" key="2">
    <source>
        <dbReference type="Proteomes" id="UP000789901"/>
    </source>
</evidence>
<feature type="non-terminal residue" evidence="1">
    <location>
        <position position="45"/>
    </location>
</feature>
<evidence type="ECO:0000313" key="1">
    <source>
        <dbReference type="EMBL" id="CAG8833824.1"/>
    </source>
</evidence>
<accession>A0ABN7WJE3</accession>
<keyword evidence="2" id="KW-1185">Reference proteome</keyword>
<dbReference type="Proteomes" id="UP000789901">
    <property type="component" value="Unassembled WGS sequence"/>
</dbReference>
<proteinExistence type="predicted"/>
<sequence>INVELSTSFTSSNVLGSVVTSGKLLNWWTSFKTQMLIEEVEKQQN</sequence>
<dbReference type="EMBL" id="CAJVQB010048102">
    <property type="protein sequence ID" value="CAG8833824.1"/>
    <property type="molecule type" value="Genomic_DNA"/>
</dbReference>
<name>A0ABN7WJE3_GIGMA</name>
<comment type="caution">
    <text evidence="1">The sequence shown here is derived from an EMBL/GenBank/DDBJ whole genome shotgun (WGS) entry which is preliminary data.</text>
</comment>
<feature type="non-terminal residue" evidence="1">
    <location>
        <position position="1"/>
    </location>
</feature>
<organism evidence="1 2">
    <name type="scientific">Gigaspora margarita</name>
    <dbReference type="NCBI Taxonomy" id="4874"/>
    <lineage>
        <taxon>Eukaryota</taxon>
        <taxon>Fungi</taxon>
        <taxon>Fungi incertae sedis</taxon>
        <taxon>Mucoromycota</taxon>
        <taxon>Glomeromycotina</taxon>
        <taxon>Glomeromycetes</taxon>
        <taxon>Diversisporales</taxon>
        <taxon>Gigasporaceae</taxon>
        <taxon>Gigaspora</taxon>
    </lineage>
</organism>
<gene>
    <name evidence="1" type="ORF">GMARGA_LOCUS31748</name>
</gene>
<protein>
    <submittedName>
        <fullName evidence="1">43870_t:CDS:1</fullName>
    </submittedName>
</protein>